<evidence type="ECO:0000313" key="3">
    <source>
        <dbReference type="Proteomes" id="UP000824229"/>
    </source>
</evidence>
<evidence type="ECO:0000313" key="2">
    <source>
        <dbReference type="EMBL" id="MBU3803573.1"/>
    </source>
</evidence>
<protein>
    <recommendedName>
        <fullName evidence="4">DUF5067 domain-containing protein</fullName>
    </recommendedName>
</protein>
<feature type="signal peptide" evidence="1">
    <location>
        <begin position="1"/>
        <end position="18"/>
    </location>
</feature>
<dbReference type="AlphaFoldDB" id="A0A9E2KAV0"/>
<name>A0A9E2KAV0_9FIRM</name>
<evidence type="ECO:0000256" key="1">
    <source>
        <dbReference type="SAM" id="SignalP"/>
    </source>
</evidence>
<accession>A0A9E2KAV0</accession>
<feature type="chain" id="PRO_5038943040" description="DUF5067 domain-containing protein" evidence="1">
    <location>
        <begin position="19"/>
        <end position="196"/>
    </location>
</feature>
<comment type="caution">
    <text evidence="2">The sequence shown here is derived from an EMBL/GenBank/DDBJ whole genome shotgun (WGS) entry which is preliminary data.</text>
</comment>
<reference evidence="2" key="1">
    <citation type="journal article" date="2021" name="PeerJ">
        <title>Extensive microbial diversity within the chicken gut microbiome revealed by metagenomics and culture.</title>
        <authorList>
            <person name="Gilroy R."/>
            <person name="Ravi A."/>
            <person name="Getino M."/>
            <person name="Pursley I."/>
            <person name="Horton D.L."/>
            <person name="Alikhan N.F."/>
            <person name="Baker D."/>
            <person name="Gharbi K."/>
            <person name="Hall N."/>
            <person name="Watson M."/>
            <person name="Adriaenssens E.M."/>
            <person name="Foster-Nyarko E."/>
            <person name="Jarju S."/>
            <person name="Secka A."/>
            <person name="Antonio M."/>
            <person name="Oren A."/>
            <person name="Chaudhuri R.R."/>
            <person name="La Ragione R."/>
            <person name="Hildebrand F."/>
            <person name="Pallen M.J."/>
        </authorList>
    </citation>
    <scope>NUCLEOTIDE SEQUENCE</scope>
    <source>
        <strain evidence="2">B5-657</strain>
    </source>
</reference>
<gene>
    <name evidence="2" type="ORF">H9872_02280</name>
</gene>
<dbReference type="PROSITE" id="PS51257">
    <property type="entry name" value="PROKAR_LIPOPROTEIN"/>
    <property type="match status" value="1"/>
</dbReference>
<evidence type="ECO:0008006" key="4">
    <source>
        <dbReference type="Google" id="ProtNLM"/>
    </source>
</evidence>
<dbReference type="EMBL" id="JAHLFQ010000043">
    <property type="protein sequence ID" value="MBU3803573.1"/>
    <property type="molecule type" value="Genomic_DNA"/>
</dbReference>
<dbReference type="Proteomes" id="UP000824229">
    <property type="component" value="Unassembled WGS sequence"/>
</dbReference>
<proteinExistence type="predicted"/>
<organism evidence="2 3">
    <name type="scientific">Candidatus Cellulosilyticum pullistercoris</name>
    <dbReference type="NCBI Taxonomy" id="2838521"/>
    <lineage>
        <taxon>Bacteria</taxon>
        <taxon>Bacillati</taxon>
        <taxon>Bacillota</taxon>
        <taxon>Clostridia</taxon>
        <taxon>Lachnospirales</taxon>
        <taxon>Cellulosilyticaceae</taxon>
        <taxon>Cellulosilyticum</taxon>
    </lineage>
</organism>
<reference evidence="2" key="2">
    <citation type="submission" date="2021-04" db="EMBL/GenBank/DDBJ databases">
        <authorList>
            <person name="Gilroy R."/>
        </authorList>
    </citation>
    <scope>NUCLEOTIDE SEQUENCE</scope>
    <source>
        <strain evidence="2">B5-657</strain>
    </source>
</reference>
<sequence>MKKIFALGCLVMSVMLMTAGCGRSNYTQETVTDEGVINQLNELAKENLKTYFDVNIDEEIEMTETATRYIPRDEASNNSELLVLLGKQEKEPVEGQLYSYQIMVDEKTKALRGLYYGIYSTVEPLNYTDEQLEQIGRDFIKTHQMIPEGVEVSLLEINKVKGAEYIQSLTYQYQEQYLLININLQDGKVMSFEYSG</sequence>
<keyword evidence="1" id="KW-0732">Signal</keyword>